<dbReference type="AlphaFoldDB" id="A0A4U1CV15"/>
<sequence>MYLTLLPLHSLLRWLVLICLVASIICAYRGWLTKQRFSRFANFLRIMTVNVLQIQFCIGLGLYFLSPLVSYFLNNFKTGIHMREIRFFGMEHITMMVIAVGVISVGSGKINKMTDDRLKYKTMAIWFTVALLIIFSSIPWSFSPLTSRPNFRPF</sequence>
<dbReference type="EMBL" id="SWBQ01000001">
    <property type="protein sequence ID" value="TKC09648.1"/>
    <property type="molecule type" value="Genomic_DNA"/>
</dbReference>
<comment type="caution">
    <text evidence="2">The sequence shown here is derived from an EMBL/GenBank/DDBJ whole genome shotgun (WGS) entry which is preliminary data.</text>
</comment>
<dbReference type="RefSeq" id="WP_136835056.1">
    <property type="nucleotide sequence ID" value="NZ_SWBQ01000001.1"/>
</dbReference>
<feature type="transmembrane region" description="Helical" evidence="1">
    <location>
        <begin position="124"/>
        <end position="142"/>
    </location>
</feature>
<evidence type="ECO:0000256" key="1">
    <source>
        <dbReference type="SAM" id="Phobius"/>
    </source>
</evidence>
<keyword evidence="1" id="KW-0472">Membrane</keyword>
<feature type="transmembrane region" description="Helical" evidence="1">
    <location>
        <begin position="43"/>
        <end position="65"/>
    </location>
</feature>
<keyword evidence="3" id="KW-1185">Reference proteome</keyword>
<evidence type="ECO:0000313" key="2">
    <source>
        <dbReference type="EMBL" id="TKC09648.1"/>
    </source>
</evidence>
<feature type="transmembrane region" description="Helical" evidence="1">
    <location>
        <begin position="12"/>
        <end position="31"/>
    </location>
</feature>
<reference evidence="2 3" key="1">
    <citation type="submission" date="2019-04" db="EMBL/GenBank/DDBJ databases">
        <title>Pedobacter sp. RP-3-15 sp. nov., isolated from Arctic soil.</title>
        <authorList>
            <person name="Dahal R.H."/>
            <person name="Kim D.-U."/>
        </authorList>
    </citation>
    <scope>NUCLEOTIDE SEQUENCE [LARGE SCALE GENOMIC DNA]</scope>
    <source>
        <strain evidence="2 3">RP-3-15</strain>
    </source>
</reference>
<keyword evidence="1" id="KW-1133">Transmembrane helix</keyword>
<protein>
    <submittedName>
        <fullName evidence="2">Uncharacterized protein</fullName>
    </submittedName>
</protein>
<accession>A0A4U1CV15</accession>
<dbReference type="OrthoDB" id="329514at2"/>
<name>A0A4U1CV15_9SPHI</name>
<organism evidence="2 3">
    <name type="scientific">Pedobacter frigoris</name>
    <dbReference type="NCBI Taxonomy" id="2571272"/>
    <lineage>
        <taxon>Bacteria</taxon>
        <taxon>Pseudomonadati</taxon>
        <taxon>Bacteroidota</taxon>
        <taxon>Sphingobacteriia</taxon>
        <taxon>Sphingobacteriales</taxon>
        <taxon>Sphingobacteriaceae</taxon>
        <taxon>Pedobacter</taxon>
    </lineage>
</organism>
<gene>
    <name evidence="2" type="ORF">FA047_06080</name>
</gene>
<proteinExistence type="predicted"/>
<feature type="transmembrane region" description="Helical" evidence="1">
    <location>
        <begin position="85"/>
        <end position="103"/>
    </location>
</feature>
<evidence type="ECO:0000313" key="3">
    <source>
        <dbReference type="Proteomes" id="UP000307244"/>
    </source>
</evidence>
<dbReference type="Proteomes" id="UP000307244">
    <property type="component" value="Unassembled WGS sequence"/>
</dbReference>
<keyword evidence="1" id="KW-0812">Transmembrane</keyword>